<dbReference type="Proteomes" id="UP001595075">
    <property type="component" value="Unassembled WGS sequence"/>
</dbReference>
<evidence type="ECO:0000313" key="2">
    <source>
        <dbReference type="Proteomes" id="UP001595075"/>
    </source>
</evidence>
<organism evidence="1 2">
    <name type="scientific">Oculimacula yallundae</name>
    <dbReference type="NCBI Taxonomy" id="86028"/>
    <lineage>
        <taxon>Eukaryota</taxon>
        <taxon>Fungi</taxon>
        <taxon>Dikarya</taxon>
        <taxon>Ascomycota</taxon>
        <taxon>Pezizomycotina</taxon>
        <taxon>Leotiomycetes</taxon>
        <taxon>Helotiales</taxon>
        <taxon>Ploettnerulaceae</taxon>
        <taxon>Oculimacula</taxon>
    </lineage>
</organism>
<reference evidence="1 2" key="1">
    <citation type="journal article" date="2024" name="Commun. Biol.">
        <title>Comparative genomic analysis of thermophilic fungi reveals convergent evolutionary adaptations and gene losses.</title>
        <authorList>
            <person name="Steindorff A.S."/>
            <person name="Aguilar-Pontes M.V."/>
            <person name="Robinson A.J."/>
            <person name="Andreopoulos B."/>
            <person name="LaButti K."/>
            <person name="Kuo A."/>
            <person name="Mondo S."/>
            <person name="Riley R."/>
            <person name="Otillar R."/>
            <person name="Haridas S."/>
            <person name="Lipzen A."/>
            <person name="Grimwood J."/>
            <person name="Schmutz J."/>
            <person name="Clum A."/>
            <person name="Reid I.D."/>
            <person name="Moisan M.C."/>
            <person name="Butler G."/>
            <person name="Nguyen T.T.M."/>
            <person name="Dewar K."/>
            <person name="Conant G."/>
            <person name="Drula E."/>
            <person name="Henrissat B."/>
            <person name="Hansel C."/>
            <person name="Singer S."/>
            <person name="Hutchinson M.I."/>
            <person name="de Vries R.P."/>
            <person name="Natvig D.O."/>
            <person name="Powell A.J."/>
            <person name="Tsang A."/>
            <person name="Grigoriev I.V."/>
        </authorList>
    </citation>
    <scope>NUCLEOTIDE SEQUENCE [LARGE SCALE GENOMIC DNA]</scope>
    <source>
        <strain evidence="1 2">CBS 494.80</strain>
    </source>
</reference>
<keyword evidence="2" id="KW-1185">Reference proteome</keyword>
<evidence type="ECO:0000313" key="1">
    <source>
        <dbReference type="EMBL" id="KAL2073317.1"/>
    </source>
</evidence>
<dbReference type="EMBL" id="JAZHXI010000003">
    <property type="protein sequence ID" value="KAL2073317.1"/>
    <property type="molecule type" value="Genomic_DNA"/>
</dbReference>
<sequence>MANSSQIRFGFDIGIFYSAIDSTGQSKDSLFPQLVSVRSIEAVTERYVMFAPEFWDPPLIIDYAFDEADIDLDVRIRASRPVRLANGMYCIGWYLE</sequence>
<name>A0ABR4CU28_9HELO</name>
<accession>A0ABR4CU28</accession>
<proteinExistence type="predicted"/>
<protein>
    <submittedName>
        <fullName evidence="1">Uncharacterized protein</fullName>
    </submittedName>
</protein>
<gene>
    <name evidence="1" type="ORF">VTL71DRAFT_10641</name>
</gene>
<comment type="caution">
    <text evidence="1">The sequence shown here is derived from an EMBL/GenBank/DDBJ whole genome shotgun (WGS) entry which is preliminary data.</text>
</comment>